<proteinExistence type="predicted"/>
<sequence length="58" mass="6274">MSCTLPNALVERPDMSLILAELKECVSLDMAQRNYGNSRAIDESVSVATISDTTVSAR</sequence>
<name>A0A392TVH8_9FABA</name>
<keyword evidence="2" id="KW-1185">Reference proteome</keyword>
<keyword evidence="1" id="KW-0808">Transferase</keyword>
<comment type="caution">
    <text evidence="1">The sequence shown here is derived from an EMBL/GenBank/DDBJ whole genome shotgun (WGS) entry which is preliminary data.</text>
</comment>
<evidence type="ECO:0000313" key="1">
    <source>
        <dbReference type="EMBL" id="MCI65173.1"/>
    </source>
</evidence>
<accession>A0A392TVH8</accession>
<dbReference type="AlphaFoldDB" id="A0A392TVH8"/>
<dbReference type="EMBL" id="LXQA010670973">
    <property type="protein sequence ID" value="MCI65173.1"/>
    <property type="molecule type" value="Genomic_DNA"/>
</dbReference>
<evidence type="ECO:0000313" key="2">
    <source>
        <dbReference type="Proteomes" id="UP000265520"/>
    </source>
</evidence>
<keyword evidence="1" id="KW-0675">Receptor</keyword>
<organism evidence="1 2">
    <name type="scientific">Trifolium medium</name>
    <dbReference type="NCBI Taxonomy" id="97028"/>
    <lineage>
        <taxon>Eukaryota</taxon>
        <taxon>Viridiplantae</taxon>
        <taxon>Streptophyta</taxon>
        <taxon>Embryophyta</taxon>
        <taxon>Tracheophyta</taxon>
        <taxon>Spermatophyta</taxon>
        <taxon>Magnoliopsida</taxon>
        <taxon>eudicotyledons</taxon>
        <taxon>Gunneridae</taxon>
        <taxon>Pentapetalae</taxon>
        <taxon>rosids</taxon>
        <taxon>fabids</taxon>
        <taxon>Fabales</taxon>
        <taxon>Fabaceae</taxon>
        <taxon>Papilionoideae</taxon>
        <taxon>50 kb inversion clade</taxon>
        <taxon>NPAAA clade</taxon>
        <taxon>Hologalegina</taxon>
        <taxon>IRL clade</taxon>
        <taxon>Trifolieae</taxon>
        <taxon>Trifolium</taxon>
    </lineage>
</organism>
<keyword evidence="1" id="KW-0418">Kinase</keyword>
<protein>
    <submittedName>
        <fullName evidence="1">Receptor-like protein kinase</fullName>
    </submittedName>
</protein>
<reference evidence="1 2" key="1">
    <citation type="journal article" date="2018" name="Front. Plant Sci.">
        <title>Red Clover (Trifolium pratense) and Zigzag Clover (T. medium) - A Picture of Genomic Similarities and Differences.</title>
        <authorList>
            <person name="Dluhosova J."/>
            <person name="Istvanek J."/>
            <person name="Nedelnik J."/>
            <person name="Repkova J."/>
        </authorList>
    </citation>
    <scope>NUCLEOTIDE SEQUENCE [LARGE SCALE GENOMIC DNA]</scope>
    <source>
        <strain evidence="2">cv. 10/8</strain>
        <tissue evidence="1">Leaf</tissue>
    </source>
</reference>
<dbReference type="GO" id="GO:0016301">
    <property type="term" value="F:kinase activity"/>
    <property type="evidence" value="ECO:0007669"/>
    <property type="project" value="UniProtKB-KW"/>
</dbReference>
<dbReference type="Proteomes" id="UP000265520">
    <property type="component" value="Unassembled WGS sequence"/>
</dbReference>